<dbReference type="EMBL" id="BOMI01000115">
    <property type="protein sequence ID" value="GID77143.1"/>
    <property type="molecule type" value="Genomic_DNA"/>
</dbReference>
<comment type="caution">
    <text evidence="2">The sequence shown here is derived from an EMBL/GenBank/DDBJ whole genome shotgun (WGS) entry which is preliminary data.</text>
</comment>
<dbReference type="Proteomes" id="UP000609879">
    <property type="component" value="Unassembled WGS sequence"/>
</dbReference>
<reference evidence="2 3" key="1">
    <citation type="submission" date="2021-01" db="EMBL/GenBank/DDBJ databases">
        <title>Whole genome shotgun sequence of Actinoplanes deccanensis NBRC 13994.</title>
        <authorList>
            <person name="Komaki H."/>
            <person name="Tamura T."/>
        </authorList>
    </citation>
    <scope>NUCLEOTIDE SEQUENCE [LARGE SCALE GENOMIC DNA]</scope>
    <source>
        <strain evidence="2 3">NBRC 13994</strain>
    </source>
</reference>
<evidence type="ECO:0000313" key="3">
    <source>
        <dbReference type="Proteomes" id="UP000609879"/>
    </source>
</evidence>
<evidence type="ECO:0000313" key="2">
    <source>
        <dbReference type="EMBL" id="GID77143.1"/>
    </source>
</evidence>
<dbReference type="Pfam" id="PF12697">
    <property type="entry name" value="Abhydrolase_6"/>
    <property type="match status" value="1"/>
</dbReference>
<keyword evidence="2" id="KW-0378">Hydrolase</keyword>
<proteinExistence type="predicted"/>
<dbReference type="GO" id="GO:0016787">
    <property type="term" value="F:hydrolase activity"/>
    <property type="evidence" value="ECO:0007669"/>
    <property type="project" value="UniProtKB-KW"/>
</dbReference>
<keyword evidence="3" id="KW-1185">Reference proteome</keyword>
<dbReference type="PANTHER" id="PTHR37017">
    <property type="entry name" value="AB HYDROLASE-1 DOMAIN-CONTAINING PROTEIN-RELATED"/>
    <property type="match status" value="1"/>
</dbReference>
<dbReference type="SUPFAM" id="SSF53474">
    <property type="entry name" value="alpha/beta-Hydrolases"/>
    <property type="match status" value="1"/>
</dbReference>
<feature type="domain" description="AB hydrolase-1" evidence="1">
    <location>
        <begin position="5"/>
        <end position="225"/>
    </location>
</feature>
<gene>
    <name evidence="2" type="ORF">Ade02nite_57840</name>
</gene>
<dbReference type="RefSeq" id="WP_203770810.1">
    <property type="nucleotide sequence ID" value="NZ_BAAABO010000002.1"/>
</dbReference>
<name>A0ABQ3YAY7_9ACTN</name>
<sequence>MTPTVVLVHGAFAESASWNGVVEHLKENGVPVVAVANPLRSLAGDASYVRDVVAGLGTRVVLAGHAYGGMVVTEAAARLPTVAALVYVSAFAPDQGESALALTAKFPGSRLGTALTSYHLTAGGVEHAVRPEAFHEHFAADLPAERATVMGATQRPVTQAALATGLLAATPAWRLTPSWFVFGDADRAVPPALHRFMADRAGAKGVHEVPGASHALPVSRPAEVAGTILDAVARI</sequence>
<evidence type="ECO:0000259" key="1">
    <source>
        <dbReference type="Pfam" id="PF12697"/>
    </source>
</evidence>
<protein>
    <submittedName>
        <fullName evidence="2">Alpha/beta hydrolase</fullName>
    </submittedName>
</protein>
<dbReference type="Gene3D" id="3.40.50.1820">
    <property type="entry name" value="alpha/beta hydrolase"/>
    <property type="match status" value="1"/>
</dbReference>
<organism evidence="2 3">
    <name type="scientific">Paractinoplanes deccanensis</name>
    <dbReference type="NCBI Taxonomy" id="113561"/>
    <lineage>
        <taxon>Bacteria</taxon>
        <taxon>Bacillati</taxon>
        <taxon>Actinomycetota</taxon>
        <taxon>Actinomycetes</taxon>
        <taxon>Micromonosporales</taxon>
        <taxon>Micromonosporaceae</taxon>
        <taxon>Paractinoplanes</taxon>
    </lineage>
</organism>
<dbReference type="InterPro" id="IPR000073">
    <property type="entry name" value="AB_hydrolase_1"/>
</dbReference>
<accession>A0ABQ3YAY7</accession>
<dbReference type="InterPro" id="IPR052897">
    <property type="entry name" value="Sec-Metab_Biosynth_Hydrolase"/>
</dbReference>
<dbReference type="InterPro" id="IPR029058">
    <property type="entry name" value="AB_hydrolase_fold"/>
</dbReference>
<dbReference type="PANTHER" id="PTHR37017:SF11">
    <property type="entry name" value="ESTERASE_LIPASE_THIOESTERASE DOMAIN-CONTAINING PROTEIN"/>
    <property type="match status" value="1"/>
</dbReference>